<feature type="transmembrane region" description="Helical" evidence="6">
    <location>
        <begin position="247"/>
        <end position="272"/>
    </location>
</feature>
<dbReference type="AlphaFoldDB" id="A0A8S1BL30"/>
<organism evidence="7 8">
    <name type="scientific">Cloeon dipterum</name>
    <dbReference type="NCBI Taxonomy" id="197152"/>
    <lineage>
        <taxon>Eukaryota</taxon>
        <taxon>Metazoa</taxon>
        <taxon>Ecdysozoa</taxon>
        <taxon>Arthropoda</taxon>
        <taxon>Hexapoda</taxon>
        <taxon>Insecta</taxon>
        <taxon>Pterygota</taxon>
        <taxon>Palaeoptera</taxon>
        <taxon>Ephemeroptera</taxon>
        <taxon>Pisciforma</taxon>
        <taxon>Baetidae</taxon>
        <taxon>Cloeon</taxon>
    </lineage>
</organism>
<dbReference type="InterPro" id="IPR008952">
    <property type="entry name" value="Tetraspanin_EC2_sf"/>
</dbReference>
<evidence type="ECO:0000313" key="7">
    <source>
        <dbReference type="EMBL" id="CAB3360042.1"/>
    </source>
</evidence>
<dbReference type="InterPro" id="IPR018499">
    <property type="entry name" value="Tetraspanin/Peripherin"/>
</dbReference>
<comment type="similarity">
    <text evidence="2 6">Belongs to the tetraspanin (TM4SF) family.</text>
</comment>
<evidence type="ECO:0000256" key="5">
    <source>
        <dbReference type="ARBA" id="ARBA00023136"/>
    </source>
</evidence>
<keyword evidence="5 6" id="KW-0472">Membrane</keyword>
<keyword evidence="3 6" id="KW-0812">Transmembrane</keyword>
<dbReference type="PROSITE" id="PS00421">
    <property type="entry name" value="TM4_1"/>
    <property type="match status" value="1"/>
</dbReference>
<dbReference type="Gene3D" id="1.10.1450.10">
    <property type="entry name" value="Tetraspanin"/>
    <property type="match status" value="1"/>
</dbReference>
<evidence type="ECO:0000313" key="8">
    <source>
        <dbReference type="Proteomes" id="UP000494165"/>
    </source>
</evidence>
<evidence type="ECO:0000256" key="3">
    <source>
        <dbReference type="ARBA" id="ARBA00022692"/>
    </source>
</evidence>
<dbReference type="Proteomes" id="UP000494165">
    <property type="component" value="Unassembled WGS sequence"/>
</dbReference>
<reference evidence="7 8" key="1">
    <citation type="submission" date="2020-04" db="EMBL/GenBank/DDBJ databases">
        <authorList>
            <person name="Alioto T."/>
            <person name="Alioto T."/>
            <person name="Gomez Garrido J."/>
        </authorList>
    </citation>
    <scope>NUCLEOTIDE SEQUENCE [LARGE SCALE GENOMIC DNA]</scope>
</reference>
<keyword evidence="8" id="KW-1185">Reference proteome</keyword>
<name>A0A8S1BL30_9INSE</name>
<dbReference type="EMBL" id="CADEPI010000002">
    <property type="protein sequence ID" value="CAB3360042.1"/>
    <property type="molecule type" value="Genomic_DNA"/>
</dbReference>
<comment type="subcellular location">
    <subcellularLocation>
        <location evidence="1 6">Membrane</location>
        <topology evidence="1 6">Multi-pass membrane protein</topology>
    </subcellularLocation>
</comment>
<protein>
    <recommendedName>
        <fullName evidence="6">Tetraspanin</fullName>
    </recommendedName>
</protein>
<dbReference type="SUPFAM" id="SSF48652">
    <property type="entry name" value="Tetraspanin"/>
    <property type="match status" value="1"/>
</dbReference>
<keyword evidence="4 6" id="KW-1133">Transmembrane helix</keyword>
<dbReference type="InterPro" id="IPR000301">
    <property type="entry name" value="Tetraspanin_animals"/>
</dbReference>
<accession>A0A8S1BL30</accession>
<dbReference type="PIRSF" id="PIRSF002419">
    <property type="entry name" value="Tetraspanin"/>
    <property type="match status" value="1"/>
</dbReference>
<evidence type="ECO:0000256" key="4">
    <source>
        <dbReference type="ARBA" id="ARBA00022989"/>
    </source>
</evidence>
<feature type="transmembrane region" description="Helical" evidence="6">
    <location>
        <begin position="48"/>
        <end position="72"/>
    </location>
</feature>
<gene>
    <name evidence="7" type="ORF">CLODIP_2_CD07848</name>
</gene>
<dbReference type="OrthoDB" id="10033535at2759"/>
<comment type="caution">
    <text evidence="7">The sequence shown here is derived from an EMBL/GenBank/DDBJ whole genome shotgun (WGS) entry which is preliminary data.</text>
</comment>
<sequence length="282" mass="30924">MTTSVLIRLGSEVARARTRRRNLSKGRSQRTPVIKHLLEQGGAALIKYLLFVFNLVFVITGIVILTIGAVILAEYGTYEGLLDGNYYSTPGLLISIGVIIFLVAFFGCCGSIKENYCMVLTFAVLMIAIFILEVAGGMAGYMLSNKAEPLLKKNMLEMLPQYNSTTGPWNKEDWDSLQKNFKCCGVESPADWITRTALFNETFRYPLSCCSVDDPRKCDFFAPPSNATGIYKDGCLMSLEKFVSDNAITIGGTGIGIAVIQLIGVILTCTLAKNIKQGYETV</sequence>
<evidence type="ECO:0000256" key="1">
    <source>
        <dbReference type="ARBA" id="ARBA00004141"/>
    </source>
</evidence>
<proteinExistence type="inferred from homology"/>
<feature type="transmembrane region" description="Helical" evidence="6">
    <location>
        <begin position="92"/>
        <end position="112"/>
    </location>
</feature>
<evidence type="ECO:0000256" key="2">
    <source>
        <dbReference type="ARBA" id="ARBA00006840"/>
    </source>
</evidence>
<dbReference type="PRINTS" id="PR00259">
    <property type="entry name" value="TMFOUR"/>
</dbReference>
<dbReference type="PANTHER" id="PTHR19282">
    <property type="entry name" value="TETRASPANIN"/>
    <property type="match status" value="1"/>
</dbReference>
<evidence type="ECO:0000256" key="6">
    <source>
        <dbReference type="RuleBase" id="RU361218"/>
    </source>
</evidence>
<dbReference type="InterPro" id="IPR018503">
    <property type="entry name" value="Tetraspanin_CS"/>
</dbReference>
<feature type="transmembrane region" description="Helical" evidence="6">
    <location>
        <begin position="119"/>
        <end position="143"/>
    </location>
</feature>
<dbReference type="PANTHER" id="PTHR19282:SF456">
    <property type="entry name" value="CD63 MOLECULE"/>
    <property type="match status" value="1"/>
</dbReference>
<dbReference type="Pfam" id="PF00335">
    <property type="entry name" value="Tetraspanin"/>
    <property type="match status" value="1"/>
</dbReference>
<dbReference type="GO" id="GO:0005886">
    <property type="term" value="C:plasma membrane"/>
    <property type="evidence" value="ECO:0007669"/>
    <property type="project" value="TreeGrafter"/>
</dbReference>